<dbReference type="InterPro" id="IPR038592">
    <property type="entry name" value="CheD-like_sf"/>
</dbReference>
<dbReference type="SUPFAM" id="SSF64438">
    <property type="entry name" value="CNF1/YfiH-like putative cysteine hydrolases"/>
    <property type="match status" value="1"/>
</dbReference>
<evidence type="ECO:0000256" key="2">
    <source>
        <dbReference type="ARBA" id="ARBA00022801"/>
    </source>
</evidence>
<dbReference type="EC" id="3.5.1.44" evidence="3"/>
<dbReference type="RefSeq" id="WP_390253330.1">
    <property type="nucleotide sequence ID" value="NZ_JBHSDT010000008.1"/>
</dbReference>
<protein>
    <recommendedName>
        <fullName evidence="3">Probable chemoreceptor glutamine deamidase CheD</fullName>
        <ecNumber evidence="3">3.5.1.44</ecNumber>
    </recommendedName>
</protein>
<comment type="similarity">
    <text evidence="3">Belongs to the CheD family.</text>
</comment>
<dbReference type="PANTHER" id="PTHR35147">
    <property type="entry name" value="CHEMORECEPTOR GLUTAMINE DEAMIDASE CHED-RELATED"/>
    <property type="match status" value="1"/>
</dbReference>
<dbReference type="InterPro" id="IPR011324">
    <property type="entry name" value="Cytotoxic_necrot_fac-like_cat"/>
</dbReference>
<comment type="catalytic activity">
    <reaction evidence="3">
        <text>L-glutaminyl-[protein] + H2O = L-glutamyl-[protein] + NH4(+)</text>
        <dbReference type="Rhea" id="RHEA:16441"/>
        <dbReference type="Rhea" id="RHEA-COMP:10207"/>
        <dbReference type="Rhea" id="RHEA-COMP:10208"/>
        <dbReference type="ChEBI" id="CHEBI:15377"/>
        <dbReference type="ChEBI" id="CHEBI:28938"/>
        <dbReference type="ChEBI" id="CHEBI:29973"/>
        <dbReference type="ChEBI" id="CHEBI:30011"/>
        <dbReference type="EC" id="3.5.1.44"/>
    </reaction>
</comment>
<dbReference type="EMBL" id="JBHSDT010000008">
    <property type="protein sequence ID" value="MFC4404556.1"/>
    <property type="molecule type" value="Genomic_DNA"/>
</dbReference>
<gene>
    <name evidence="3" type="primary">cheD</name>
    <name evidence="4" type="ORF">ACFOY7_15930</name>
</gene>
<comment type="caution">
    <text evidence="4">The sequence shown here is derived from an EMBL/GenBank/DDBJ whole genome shotgun (WGS) entry which is preliminary data.</text>
</comment>
<organism evidence="4 5">
    <name type="scientific">Gracilibacillus xinjiangensis</name>
    <dbReference type="NCBI Taxonomy" id="1193282"/>
    <lineage>
        <taxon>Bacteria</taxon>
        <taxon>Bacillati</taxon>
        <taxon>Bacillota</taxon>
        <taxon>Bacilli</taxon>
        <taxon>Bacillales</taxon>
        <taxon>Bacillaceae</taxon>
        <taxon>Gracilibacillus</taxon>
    </lineage>
</organism>
<proteinExistence type="inferred from homology"/>
<keyword evidence="5" id="KW-1185">Reference proteome</keyword>
<evidence type="ECO:0000256" key="1">
    <source>
        <dbReference type="ARBA" id="ARBA00022500"/>
    </source>
</evidence>
<name>A0ABV8WXG5_9BACI</name>
<evidence type="ECO:0000313" key="4">
    <source>
        <dbReference type="EMBL" id="MFC4404556.1"/>
    </source>
</evidence>
<dbReference type="HAMAP" id="MF_01440">
    <property type="entry name" value="CheD"/>
    <property type="match status" value="1"/>
</dbReference>
<accession>A0ABV8WXG5</accession>
<dbReference type="InterPro" id="IPR005659">
    <property type="entry name" value="Chemorcpt_Glu_NH3ase_CheD"/>
</dbReference>
<dbReference type="Pfam" id="PF03975">
    <property type="entry name" value="CheD"/>
    <property type="match status" value="1"/>
</dbReference>
<keyword evidence="1 3" id="KW-0145">Chemotaxis</keyword>
<dbReference type="CDD" id="cd16352">
    <property type="entry name" value="CheD"/>
    <property type="match status" value="1"/>
</dbReference>
<evidence type="ECO:0000313" key="5">
    <source>
        <dbReference type="Proteomes" id="UP001595882"/>
    </source>
</evidence>
<dbReference type="Proteomes" id="UP001595882">
    <property type="component" value="Unassembled WGS sequence"/>
</dbReference>
<comment type="function">
    <text evidence="3">Probably deamidates glutamine residues to glutamate on methyl-accepting chemotaxis receptors (MCPs), playing an important role in chemotaxis.</text>
</comment>
<keyword evidence="2 3" id="KW-0378">Hydrolase</keyword>
<reference evidence="5" key="1">
    <citation type="journal article" date="2019" name="Int. J. Syst. Evol. Microbiol.">
        <title>The Global Catalogue of Microorganisms (GCM) 10K type strain sequencing project: providing services to taxonomists for standard genome sequencing and annotation.</title>
        <authorList>
            <consortium name="The Broad Institute Genomics Platform"/>
            <consortium name="The Broad Institute Genome Sequencing Center for Infectious Disease"/>
            <person name="Wu L."/>
            <person name="Ma J."/>
        </authorList>
    </citation>
    <scope>NUCLEOTIDE SEQUENCE [LARGE SCALE GENOMIC DNA]</scope>
    <source>
        <strain evidence="5">CCUG 37865</strain>
    </source>
</reference>
<dbReference type="PANTHER" id="PTHR35147:SF1">
    <property type="entry name" value="CHEMORECEPTOR GLUTAMINE DEAMIDASE CHED-RELATED"/>
    <property type="match status" value="1"/>
</dbReference>
<dbReference type="Gene3D" id="3.30.1330.200">
    <property type="match status" value="1"/>
</dbReference>
<sequence length="165" mass="17793">MIITPSIIKVGIADLKITKAPNTLKTSGLGSCVGVVIYDTTHKLAGMAHIMLPDSAASKRETNNAMKYADTAMDILLEGLKKQGANKFSLKAKMAGGAHMFSFRSENKMLRIGDRNVDAVHSILANFNIPVMAEDVGGNKGRTIEFNIETSMLEIRTVNSGIKII</sequence>
<evidence type="ECO:0000256" key="3">
    <source>
        <dbReference type="HAMAP-Rule" id="MF_01440"/>
    </source>
</evidence>